<feature type="region of interest" description="Disordered" evidence="8">
    <location>
        <begin position="33"/>
        <end position="55"/>
    </location>
</feature>
<comment type="similarity">
    <text evidence="2 7">Belongs to the major facilitator superfamily. Proton-dependent oligopeptide transporter (POT/PTR) (TC 2.A.17) family.</text>
</comment>
<name>A0A6A6QVX6_9PEZI</name>
<protein>
    <submittedName>
        <fullName evidence="10">MFS peptide transporter</fullName>
    </submittedName>
</protein>
<dbReference type="PROSITE" id="PS01023">
    <property type="entry name" value="PTR2_2"/>
    <property type="match status" value="1"/>
</dbReference>
<evidence type="ECO:0000256" key="8">
    <source>
        <dbReference type="SAM" id="MobiDB-lite"/>
    </source>
</evidence>
<evidence type="ECO:0000256" key="6">
    <source>
        <dbReference type="ARBA" id="ARBA00023136"/>
    </source>
</evidence>
<dbReference type="PROSITE" id="PS01022">
    <property type="entry name" value="PTR2_1"/>
    <property type="match status" value="1"/>
</dbReference>
<dbReference type="SUPFAM" id="SSF103473">
    <property type="entry name" value="MFS general substrate transporter"/>
    <property type="match status" value="1"/>
</dbReference>
<feature type="transmembrane region" description="Helical" evidence="9">
    <location>
        <begin position="423"/>
        <end position="445"/>
    </location>
</feature>
<keyword evidence="3 7" id="KW-0813">Transport</keyword>
<gene>
    <name evidence="10" type="ORF">BU16DRAFT_461596</name>
</gene>
<feature type="transmembrane region" description="Helical" evidence="9">
    <location>
        <begin position="180"/>
        <end position="199"/>
    </location>
</feature>
<dbReference type="Proteomes" id="UP000799750">
    <property type="component" value="Unassembled WGS sequence"/>
</dbReference>
<dbReference type="PANTHER" id="PTHR11654">
    <property type="entry name" value="OLIGOPEPTIDE TRANSPORTER-RELATED"/>
    <property type="match status" value="1"/>
</dbReference>
<evidence type="ECO:0000256" key="4">
    <source>
        <dbReference type="ARBA" id="ARBA00022692"/>
    </source>
</evidence>
<dbReference type="EMBL" id="MU004189">
    <property type="protein sequence ID" value="KAF2495087.1"/>
    <property type="molecule type" value="Genomic_DNA"/>
</dbReference>
<evidence type="ECO:0000313" key="11">
    <source>
        <dbReference type="Proteomes" id="UP000799750"/>
    </source>
</evidence>
<keyword evidence="5 9" id="KW-1133">Transmembrane helix</keyword>
<comment type="subcellular location">
    <subcellularLocation>
        <location evidence="1 7">Membrane</location>
        <topology evidence="1 7">Multi-pass membrane protein</topology>
    </subcellularLocation>
</comment>
<accession>A0A6A6QVX6</accession>
<feature type="transmembrane region" description="Helical" evidence="9">
    <location>
        <begin position="154"/>
        <end position="174"/>
    </location>
</feature>
<feature type="transmembrane region" description="Helical" evidence="9">
    <location>
        <begin position="238"/>
        <end position="259"/>
    </location>
</feature>
<keyword evidence="4 7" id="KW-0812">Transmembrane</keyword>
<sequence>MPQSWRSSAIHGAYTTIAQAEETDVELRPFRTSVASDGAPEKPVDAFDEAGNGAEPTLQERDRLRRVSDKLPWSAFLVAVVEFCERFAYYGLSGPFQNYMANSWHDKNGLPGALGLNQSGATAMSNYFQFWCYLTPIIGAIVADQYLGKYLTIVYFSIIYMLGIIILFVTSLPISIENGYAFGGLIAAMAVIGLGTGGIKANVSPLIAEQYQTSKPFVRTLRGGEKVIVDPAVTIQRIYMIFYMCINLGSLSAIATTSLEKSVGFWSAYLLPLITFMVGFVVLISGRKKYVLHPPKGGVVTNCFKALWIGIMNKGNLDAAKPSCQGHFRRRYTTPWDDRFVEELKRAVVACKVFAFYPIYWLVYNQMMNNFISQAGQTQLHNIPNDIMQNIDPLTILLFIPLLDRLLYPLLRRLSIPFPPISRITAGFVLASLAMLYAAFVQHLIYVSPPCYSRPSACEDAKLPSGGFRPNEVHVAVQTPAYLLVGLSEIFASVTGLEYAYTKAPRSMKSFIMAMFLLTSAGGSLLGVLLAPSARDPWVGWMYTGLAVLCAGTGAIFWWVFRGLNALEEGMNGLGEDAAKMGDEGDEEEESFISEADRERDRARERAI</sequence>
<evidence type="ECO:0000256" key="9">
    <source>
        <dbReference type="SAM" id="Phobius"/>
    </source>
</evidence>
<dbReference type="Gene3D" id="1.20.1250.20">
    <property type="entry name" value="MFS general substrate transporter like domains"/>
    <property type="match status" value="1"/>
</dbReference>
<feature type="transmembrane region" description="Helical" evidence="9">
    <location>
        <begin position="347"/>
        <end position="364"/>
    </location>
</feature>
<feature type="transmembrane region" description="Helical" evidence="9">
    <location>
        <begin position="71"/>
        <end position="92"/>
    </location>
</feature>
<feature type="transmembrane region" description="Helical" evidence="9">
    <location>
        <begin position="128"/>
        <end position="147"/>
    </location>
</feature>
<feature type="transmembrane region" description="Helical" evidence="9">
    <location>
        <begin position="265"/>
        <end position="286"/>
    </location>
</feature>
<dbReference type="InterPro" id="IPR000109">
    <property type="entry name" value="POT_fam"/>
</dbReference>
<evidence type="ECO:0000313" key="10">
    <source>
        <dbReference type="EMBL" id="KAF2495087.1"/>
    </source>
</evidence>
<keyword evidence="6 9" id="KW-0472">Membrane</keyword>
<dbReference type="FunFam" id="1.20.1250.20:FF:000085">
    <property type="entry name" value="MFS peptide transporter Ptr2"/>
    <property type="match status" value="1"/>
</dbReference>
<evidence type="ECO:0000256" key="2">
    <source>
        <dbReference type="ARBA" id="ARBA00005982"/>
    </source>
</evidence>
<dbReference type="GO" id="GO:0005886">
    <property type="term" value="C:plasma membrane"/>
    <property type="evidence" value="ECO:0007669"/>
    <property type="project" value="UniProtKB-ARBA"/>
</dbReference>
<evidence type="ECO:0000256" key="5">
    <source>
        <dbReference type="ARBA" id="ARBA00022989"/>
    </source>
</evidence>
<evidence type="ECO:0000256" key="3">
    <source>
        <dbReference type="ARBA" id="ARBA00022448"/>
    </source>
</evidence>
<feature type="transmembrane region" description="Helical" evidence="9">
    <location>
        <begin position="394"/>
        <end position="411"/>
    </location>
</feature>
<feature type="transmembrane region" description="Helical" evidence="9">
    <location>
        <begin position="538"/>
        <end position="561"/>
    </location>
</feature>
<reference evidence="10" key="1">
    <citation type="journal article" date="2020" name="Stud. Mycol.">
        <title>101 Dothideomycetes genomes: a test case for predicting lifestyles and emergence of pathogens.</title>
        <authorList>
            <person name="Haridas S."/>
            <person name="Albert R."/>
            <person name="Binder M."/>
            <person name="Bloem J."/>
            <person name="Labutti K."/>
            <person name="Salamov A."/>
            <person name="Andreopoulos B."/>
            <person name="Baker S."/>
            <person name="Barry K."/>
            <person name="Bills G."/>
            <person name="Bluhm B."/>
            <person name="Cannon C."/>
            <person name="Castanera R."/>
            <person name="Culley D."/>
            <person name="Daum C."/>
            <person name="Ezra D."/>
            <person name="Gonzalez J."/>
            <person name="Henrissat B."/>
            <person name="Kuo A."/>
            <person name="Liang C."/>
            <person name="Lipzen A."/>
            <person name="Lutzoni F."/>
            <person name="Magnuson J."/>
            <person name="Mondo S."/>
            <person name="Nolan M."/>
            <person name="Ohm R."/>
            <person name="Pangilinan J."/>
            <person name="Park H.-J."/>
            <person name="Ramirez L."/>
            <person name="Alfaro M."/>
            <person name="Sun H."/>
            <person name="Tritt A."/>
            <person name="Yoshinaga Y."/>
            <person name="Zwiers L.-H."/>
            <person name="Turgeon B."/>
            <person name="Goodwin S."/>
            <person name="Spatafora J."/>
            <person name="Crous P."/>
            <person name="Grigoriev I."/>
        </authorList>
    </citation>
    <scope>NUCLEOTIDE SEQUENCE</scope>
    <source>
        <strain evidence="10">CBS 269.34</strain>
    </source>
</reference>
<feature type="compositionally biased region" description="Basic and acidic residues" evidence="8">
    <location>
        <begin position="595"/>
        <end position="608"/>
    </location>
</feature>
<feature type="region of interest" description="Disordered" evidence="8">
    <location>
        <begin position="575"/>
        <end position="608"/>
    </location>
</feature>
<dbReference type="GO" id="GO:0071916">
    <property type="term" value="F:dipeptide transmembrane transporter activity"/>
    <property type="evidence" value="ECO:0007669"/>
    <property type="project" value="UniProtKB-ARBA"/>
</dbReference>
<evidence type="ECO:0000256" key="1">
    <source>
        <dbReference type="ARBA" id="ARBA00004141"/>
    </source>
</evidence>
<organism evidence="10 11">
    <name type="scientific">Lophium mytilinum</name>
    <dbReference type="NCBI Taxonomy" id="390894"/>
    <lineage>
        <taxon>Eukaryota</taxon>
        <taxon>Fungi</taxon>
        <taxon>Dikarya</taxon>
        <taxon>Ascomycota</taxon>
        <taxon>Pezizomycotina</taxon>
        <taxon>Dothideomycetes</taxon>
        <taxon>Pleosporomycetidae</taxon>
        <taxon>Mytilinidiales</taxon>
        <taxon>Mytilinidiaceae</taxon>
        <taxon>Lophium</taxon>
    </lineage>
</organism>
<proteinExistence type="inferred from homology"/>
<dbReference type="AlphaFoldDB" id="A0A6A6QVX6"/>
<keyword evidence="11" id="KW-1185">Reference proteome</keyword>
<dbReference type="InterPro" id="IPR036259">
    <property type="entry name" value="MFS_trans_sf"/>
</dbReference>
<dbReference type="OrthoDB" id="8904098at2759"/>
<feature type="transmembrane region" description="Helical" evidence="9">
    <location>
        <begin position="481"/>
        <end position="499"/>
    </location>
</feature>
<feature type="transmembrane region" description="Helical" evidence="9">
    <location>
        <begin position="511"/>
        <end position="532"/>
    </location>
</feature>
<dbReference type="Pfam" id="PF00854">
    <property type="entry name" value="PTR2"/>
    <property type="match status" value="1"/>
</dbReference>
<evidence type="ECO:0000256" key="7">
    <source>
        <dbReference type="RuleBase" id="RU003755"/>
    </source>
</evidence>
<dbReference type="InterPro" id="IPR018456">
    <property type="entry name" value="PTR2_symporter_CS"/>
</dbReference>